<evidence type="ECO:0000256" key="2">
    <source>
        <dbReference type="ARBA" id="ARBA00005502"/>
    </source>
</evidence>
<dbReference type="PROSITE" id="PS00487">
    <property type="entry name" value="IMP_DH_GMP_RED"/>
    <property type="match status" value="1"/>
</dbReference>
<evidence type="ECO:0000256" key="1">
    <source>
        <dbReference type="ARBA" id="ARBA00001958"/>
    </source>
</evidence>
<feature type="binding site" evidence="11">
    <location>
        <position position="475"/>
    </location>
    <ligand>
        <name>K(+)</name>
        <dbReference type="ChEBI" id="CHEBI:29103"/>
        <note>ligand shared between two tetrameric partners</note>
    </ligand>
</feature>
<keyword evidence="4 11" id="KW-0332">GMP biosynthesis</keyword>
<dbReference type="Proteomes" id="UP000746690">
    <property type="component" value="Unassembled WGS sequence"/>
</dbReference>
<evidence type="ECO:0000313" key="16">
    <source>
        <dbReference type="EMBL" id="NMH86256.1"/>
    </source>
</evidence>
<feature type="binding site" evidence="11">
    <location>
        <position position="251"/>
    </location>
    <ligand>
        <name>NAD(+)</name>
        <dbReference type="ChEBI" id="CHEBI:57540"/>
    </ligand>
</feature>
<gene>
    <name evidence="11 16" type="primary">guaB</name>
    <name evidence="16" type="ORF">HHX25_01950</name>
</gene>
<evidence type="ECO:0000256" key="13">
    <source>
        <dbReference type="RuleBase" id="RU003927"/>
    </source>
</evidence>
<dbReference type="InterPro" id="IPR005990">
    <property type="entry name" value="IMP_DH"/>
</dbReference>
<dbReference type="GO" id="GO:0003938">
    <property type="term" value="F:IMP dehydrogenase activity"/>
    <property type="evidence" value="ECO:0007669"/>
    <property type="project" value="UniProtKB-EC"/>
</dbReference>
<evidence type="ECO:0000256" key="12">
    <source>
        <dbReference type="PROSITE-ProRule" id="PRU00703"/>
    </source>
</evidence>
<evidence type="ECO:0000256" key="14">
    <source>
        <dbReference type="RuleBase" id="RU003928"/>
    </source>
</evidence>
<dbReference type="SUPFAM" id="SSF51412">
    <property type="entry name" value="Inosine monophosphate dehydrogenase (IMPDH)"/>
    <property type="match status" value="1"/>
</dbReference>
<dbReference type="PANTHER" id="PTHR11911:SF111">
    <property type="entry name" value="INOSINE-5'-MONOPHOSPHATE DEHYDROGENASE"/>
    <property type="match status" value="1"/>
</dbReference>
<dbReference type="HAMAP" id="MF_01964">
    <property type="entry name" value="IMPDH"/>
    <property type="match status" value="1"/>
</dbReference>
<evidence type="ECO:0000256" key="8">
    <source>
        <dbReference type="ARBA" id="ARBA00023027"/>
    </source>
</evidence>
<comment type="function">
    <text evidence="11">Catalyzes the conversion of inosine 5'-phosphate (IMP) to xanthosine 5'-phosphate (XMP), the first committed and rate-limiting step in the de novo synthesis of guanine nucleotides, and therefore plays an important role in the regulation of cell growth.</text>
</comment>
<dbReference type="SUPFAM" id="SSF54631">
    <property type="entry name" value="CBS-domain pair"/>
    <property type="match status" value="1"/>
</dbReference>
<keyword evidence="7 11" id="KW-0560">Oxidoreductase</keyword>
<feature type="active site" description="Proton acceptor" evidence="11">
    <location>
        <position position="404"/>
    </location>
</feature>
<evidence type="ECO:0000256" key="3">
    <source>
        <dbReference type="ARBA" id="ARBA00022723"/>
    </source>
</evidence>
<dbReference type="SMART" id="SM00116">
    <property type="entry name" value="CBS"/>
    <property type="match status" value="2"/>
</dbReference>
<comment type="pathway">
    <text evidence="11 14">Purine metabolism; XMP biosynthesis via de novo pathway; XMP from IMP: step 1/1.</text>
</comment>
<dbReference type="Pfam" id="PF00571">
    <property type="entry name" value="CBS"/>
    <property type="match status" value="2"/>
</dbReference>
<evidence type="ECO:0000256" key="4">
    <source>
        <dbReference type="ARBA" id="ARBA00022749"/>
    </source>
</evidence>
<dbReference type="CDD" id="cd04601">
    <property type="entry name" value="CBS_pair_IMPDH"/>
    <property type="match status" value="1"/>
</dbReference>
<feature type="binding site" description="in other chain" evidence="11">
    <location>
        <position position="305"/>
    </location>
    <ligand>
        <name>K(+)</name>
        <dbReference type="ChEBI" id="CHEBI:29103"/>
        <note>ligand shared between two tetrameric partners</note>
    </ligand>
</feature>
<evidence type="ECO:0000256" key="9">
    <source>
        <dbReference type="ARBA" id="ARBA00023122"/>
    </source>
</evidence>
<keyword evidence="9 12" id="KW-0129">CBS domain</keyword>
<evidence type="ECO:0000313" key="17">
    <source>
        <dbReference type="Proteomes" id="UP000746690"/>
    </source>
</evidence>
<dbReference type="InterPro" id="IPR046342">
    <property type="entry name" value="CBS_dom_sf"/>
</dbReference>
<dbReference type="PROSITE" id="PS51371">
    <property type="entry name" value="CBS"/>
    <property type="match status" value="2"/>
</dbReference>
<reference evidence="16 17" key="1">
    <citation type="submission" date="2020-04" db="EMBL/GenBank/DDBJ databases">
        <title>A Flavivirga sp. nov.</title>
        <authorList>
            <person name="Sun X."/>
        </authorList>
    </citation>
    <scope>NUCLEOTIDE SEQUENCE [LARGE SCALE GENOMIC DNA]</scope>
    <source>
        <strain evidence="16 17">Y03</strain>
    </source>
</reference>
<keyword evidence="5 11" id="KW-0658">Purine biosynthesis</keyword>
<evidence type="ECO:0000256" key="5">
    <source>
        <dbReference type="ARBA" id="ARBA00022755"/>
    </source>
</evidence>
<comment type="catalytic activity">
    <reaction evidence="10 11 14">
        <text>IMP + NAD(+) + H2O = XMP + NADH + H(+)</text>
        <dbReference type="Rhea" id="RHEA:11708"/>
        <dbReference type="ChEBI" id="CHEBI:15377"/>
        <dbReference type="ChEBI" id="CHEBI:15378"/>
        <dbReference type="ChEBI" id="CHEBI:57464"/>
        <dbReference type="ChEBI" id="CHEBI:57540"/>
        <dbReference type="ChEBI" id="CHEBI:57945"/>
        <dbReference type="ChEBI" id="CHEBI:58053"/>
        <dbReference type="EC" id="1.1.1.205"/>
    </reaction>
</comment>
<feature type="binding site" description="in other chain" evidence="11">
    <location>
        <position position="308"/>
    </location>
    <ligand>
        <name>K(+)</name>
        <dbReference type="ChEBI" id="CHEBI:29103"/>
        <note>ligand shared between two tetrameric partners</note>
    </ligand>
</feature>
<dbReference type="Pfam" id="PF00478">
    <property type="entry name" value="IMPDH"/>
    <property type="match status" value="1"/>
</dbReference>
<feature type="domain" description="CBS" evidence="15">
    <location>
        <begin position="157"/>
        <end position="214"/>
    </location>
</feature>
<dbReference type="Gene3D" id="3.20.20.70">
    <property type="entry name" value="Aldolase class I"/>
    <property type="match status" value="1"/>
</dbReference>
<keyword evidence="3 11" id="KW-0479">Metal-binding</keyword>
<protein>
    <recommendedName>
        <fullName evidence="11 14">Inosine-5'-monophosphate dehydrogenase</fullName>
        <shortName evidence="11">IMP dehydrogenase</shortName>
        <shortName evidence="11">IMPD</shortName>
        <shortName evidence="11">IMPDH</shortName>
        <ecNumber evidence="11 14">1.1.1.205</ecNumber>
    </recommendedName>
</protein>
<feature type="binding site" evidence="11">
    <location>
        <position position="419"/>
    </location>
    <ligand>
        <name>IMP</name>
        <dbReference type="ChEBI" id="CHEBI:58053"/>
    </ligand>
</feature>
<feature type="binding site" evidence="11">
    <location>
        <position position="306"/>
    </location>
    <ligand>
        <name>IMP</name>
        <dbReference type="ChEBI" id="CHEBI:58053"/>
    </ligand>
</feature>
<feature type="binding site" evidence="11">
    <location>
        <begin position="364"/>
        <end position="365"/>
    </location>
    <ligand>
        <name>IMP</name>
        <dbReference type="ChEBI" id="CHEBI:58053"/>
    </ligand>
</feature>
<comment type="subunit">
    <text evidence="11">Homotetramer.</text>
</comment>
<keyword evidence="17" id="KW-1185">Reference proteome</keyword>
<feature type="domain" description="CBS" evidence="15">
    <location>
        <begin position="97"/>
        <end position="153"/>
    </location>
</feature>
<feature type="binding site" evidence="11">
    <location>
        <begin position="388"/>
        <end position="392"/>
    </location>
    <ligand>
        <name>IMP</name>
        <dbReference type="ChEBI" id="CHEBI:58053"/>
    </ligand>
</feature>
<feature type="binding site" description="in other chain" evidence="11">
    <location>
        <position position="303"/>
    </location>
    <ligand>
        <name>K(+)</name>
        <dbReference type="ChEBI" id="CHEBI:29103"/>
        <note>ligand shared between two tetrameric partners</note>
    </ligand>
</feature>
<evidence type="ECO:0000256" key="6">
    <source>
        <dbReference type="ARBA" id="ARBA00022958"/>
    </source>
</evidence>
<keyword evidence="8 11" id="KW-0520">NAD</keyword>
<evidence type="ECO:0000256" key="11">
    <source>
        <dbReference type="HAMAP-Rule" id="MF_01964"/>
    </source>
</evidence>
<dbReference type="EMBL" id="JABBHF010000001">
    <property type="protein sequence ID" value="NMH86256.1"/>
    <property type="molecule type" value="Genomic_DNA"/>
</dbReference>
<keyword evidence="6 11" id="KW-0630">Potassium</keyword>
<accession>A0ABX1RSW1</accession>
<comment type="cofactor">
    <cofactor evidence="1 11">
        <name>K(+)</name>
        <dbReference type="ChEBI" id="CHEBI:29103"/>
    </cofactor>
</comment>
<name>A0ABX1RSW1_9FLAO</name>
<dbReference type="EC" id="1.1.1.205" evidence="11 14"/>
<organism evidence="16 17">
    <name type="scientific">Flavivirga algicola</name>
    <dbReference type="NCBI Taxonomy" id="2729136"/>
    <lineage>
        <taxon>Bacteria</taxon>
        <taxon>Pseudomonadati</taxon>
        <taxon>Bacteroidota</taxon>
        <taxon>Flavobacteriia</taxon>
        <taxon>Flavobacteriales</taxon>
        <taxon>Flavobacteriaceae</taxon>
        <taxon>Flavivirga</taxon>
    </lineage>
</organism>
<comment type="similarity">
    <text evidence="2 11 13">Belongs to the IMPDH/GMPR family.</text>
</comment>
<dbReference type="RefSeq" id="WP_169669519.1">
    <property type="nucleotide sequence ID" value="NZ_JABBHF010000001.1"/>
</dbReference>
<comment type="caution">
    <text evidence="11">Lacks conserved residue(s) required for the propagation of feature annotation.</text>
</comment>
<feature type="binding site" evidence="11">
    <location>
        <position position="473"/>
    </location>
    <ligand>
        <name>K(+)</name>
        <dbReference type="ChEBI" id="CHEBI:29103"/>
        <note>ligand shared between two tetrameric partners</note>
    </ligand>
</feature>
<feature type="binding site" evidence="11">
    <location>
        <begin position="341"/>
        <end position="343"/>
    </location>
    <ligand>
        <name>IMP</name>
        <dbReference type="ChEBI" id="CHEBI:58053"/>
    </ligand>
</feature>
<dbReference type="SMART" id="SM01240">
    <property type="entry name" value="IMPDH"/>
    <property type="match status" value="1"/>
</dbReference>
<dbReference type="NCBIfam" id="TIGR01302">
    <property type="entry name" value="IMP_dehydrog"/>
    <property type="match status" value="1"/>
</dbReference>
<dbReference type="InterPro" id="IPR000644">
    <property type="entry name" value="CBS_dom"/>
</dbReference>
<dbReference type="PANTHER" id="PTHR11911">
    <property type="entry name" value="INOSINE-5-MONOPHOSPHATE DEHYDROGENASE RELATED"/>
    <property type="match status" value="1"/>
</dbReference>
<proteinExistence type="inferred from homology"/>
<evidence type="ECO:0000256" key="10">
    <source>
        <dbReference type="ARBA" id="ARBA00048028"/>
    </source>
</evidence>
<dbReference type="CDD" id="cd00381">
    <property type="entry name" value="IMPDH"/>
    <property type="match status" value="1"/>
</dbReference>
<evidence type="ECO:0000256" key="7">
    <source>
        <dbReference type="ARBA" id="ARBA00023002"/>
    </source>
</evidence>
<evidence type="ECO:0000259" key="15">
    <source>
        <dbReference type="PROSITE" id="PS51371"/>
    </source>
</evidence>
<dbReference type="InterPro" id="IPR013785">
    <property type="entry name" value="Aldolase_TIM"/>
</dbReference>
<feature type="active site" description="Thioimidate intermediate" evidence="11">
    <location>
        <position position="308"/>
    </location>
</feature>
<dbReference type="PIRSF" id="PIRSF000130">
    <property type="entry name" value="IMPDH"/>
    <property type="match status" value="1"/>
</dbReference>
<sequence>MTAHQNKIVGEGLTYDDVLLVPAFSEVLPREVNIQTKLTRNITINVPIISAAMDTVTESKMAIAMAQEGGIGVLHKNMTIEAQALKVRKVKRAESGMILDPVTLPLTANVKDAKQNMAEHSIGGIPIVDDEGTLKGIVTNRDLRFEHDSSRPIVEVMTGENLVTAAVGTSLKDAEKILQNHKIEKLLIVDDNYKLSGLITFRDITKLSQKPIANKDQYGRLRVAAAIGVTGDAVDRAEALVNAGVDAVVIDTAHGHTKGVVGVLKEIKSKFPDLEVIVGNIATGTAAKYLVEAGADAVKVGIGPGSICTTRVVAGVGFPQFSAVLEVAAALKGTGVPVIADGGIRYTGDIPKAIAAGADTVMLGSLLAGTKESPGETIIYEGRKFKSYRGMGSVEAMKQGSKDRYFQDVEDDIKKLVPEGIVGRVPYKGDLYESIHQFIGGLRAGMGYCGAKDIETLKETGQFVKITASGINESHPHDVTITKESPNYSR</sequence>
<dbReference type="InterPro" id="IPR015875">
    <property type="entry name" value="IMP_DH/GMP_Rdtase_CS"/>
</dbReference>
<dbReference type="InterPro" id="IPR001093">
    <property type="entry name" value="IMP_DH_GMPRt"/>
</dbReference>
<feature type="binding site" evidence="11">
    <location>
        <begin position="301"/>
        <end position="303"/>
    </location>
    <ligand>
        <name>NAD(+)</name>
        <dbReference type="ChEBI" id="CHEBI:57540"/>
    </ligand>
</feature>
<feature type="binding site" evidence="11">
    <location>
        <position position="474"/>
    </location>
    <ligand>
        <name>K(+)</name>
        <dbReference type="ChEBI" id="CHEBI:29103"/>
        <note>ligand shared between two tetrameric partners</note>
    </ligand>
</feature>
<comment type="activity regulation">
    <text evidence="11">Mycophenolic acid (MPA) is a non-competitive inhibitor that prevents formation of the closed enzyme conformation by binding to the same site as the amobile flap. In contrast, mizoribine monophosphate (MZP) is a competitive inhibitor that induces the closed conformation. MPA is a potent inhibitor of mammalian IMPDHs but a poor inhibitor of the bacterial enzymes. MZP is a more potent inhibitor of bacterial IMPDH.</text>
</comment>
<comment type="caution">
    <text evidence="16">The sequence shown here is derived from an EMBL/GenBank/DDBJ whole genome shotgun (WGS) entry which is preliminary data.</text>
</comment>